<dbReference type="EMBL" id="AKXB02000156">
    <property type="protein sequence ID" value="EMO87254.1"/>
    <property type="molecule type" value="Genomic_DNA"/>
</dbReference>
<dbReference type="InterPro" id="IPR050570">
    <property type="entry name" value="Cell_wall_metabolism_enzyme"/>
</dbReference>
<organism evidence="3 4">
    <name type="scientific">Leptospira noguchii str. 2001034031</name>
    <dbReference type="NCBI Taxonomy" id="1193053"/>
    <lineage>
        <taxon>Bacteria</taxon>
        <taxon>Pseudomonadati</taxon>
        <taxon>Spirochaetota</taxon>
        <taxon>Spirochaetia</taxon>
        <taxon>Leptospirales</taxon>
        <taxon>Leptospiraceae</taxon>
        <taxon>Leptospira</taxon>
    </lineage>
</organism>
<protein>
    <submittedName>
        <fullName evidence="3">Peptidase, M23 family</fullName>
    </submittedName>
</protein>
<dbReference type="InterPro" id="IPR016047">
    <property type="entry name" value="M23ase_b-sheet_dom"/>
</dbReference>
<evidence type="ECO:0000313" key="3">
    <source>
        <dbReference type="EMBL" id="EMO87254.1"/>
    </source>
</evidence>
<name>M6YC76_9LEPT</name>
<gene>
    <name evidence="3" type="ORF">LEP1GSC024_0259</name>
</gene>
<dbReference type="AlphaFoldDB" id="M6YC76"/>
<dbReference type="RefSeq" id="WP_004447576.1">
    <property type="nucleotide sequence ID" value="NZ_AKXB02000156.1"/>
</dbReference>
<dbReference type="Proteomes" id="UP000012138">
    <property type="component" value="Unassembled WGS sequence"/>
</dbReference>
<dbReference type="Pfam" id="PF01551">
    <property type="entry name" value="Peptidase_M23"/>
    <property type="match status" value="1"/>
</dbReference>
<proteinExistence type="predicted"/>
<feature type="domain" description="M23ase beta-sheet core" evidence="2">
    <location>
        <begin position="463"/>
        <end position="557"/>
    </location>
</feature>
<dbReference type="SUPFAM" id="SSF51261">
    <property type="entry name" value="Duplicated hybrid motif"/>
    <property type="match status" value="1"/>
</dbReference>
<dbReference type="CDD" id="cd12797">
    <property type="entry name" value="M23_peptidase"/>
    <property type="match status" value="1"/>
</dbReference>
<dbReference type="PANTHER" id="PTHR21666:SF270">
    <property type="entry name" value="MUREIN HYDROLASE ACTIVATOR ENVC"/>
    <property type="match status" value="1"/>
</dbReference>
<evidence type="ECO:0000313" key="4">
    <source>
        <dbReference type="Proteomes" id="UP000012138"/>
    </source>
</evidence>
<dbReference type="GO" id="GO:0004222">
    <property type="term" value="F:metalloendopeptidase activity"/>
    <property type="evidence" value="ECO:0007669"/>
    <property type="project" value="TreeGrafter"/>
</dbReference>
<evidence type="ECO:0000256" key="1">
    <source>
        <dbReference type="SAM" id="MobiDB-lite"/>
    </source>
</evidence>
<evidence type="ECO:0000259" key="2">
    <source>
        <dbReference type="Pfam" id="PF01551"/>
    </source>
</evidence>
<dbReference type="Gene3D" id="2.70.70.10">
    <property type="entry name" value="Glucose Permease (Domain IIA)"/>
    <property type="match status" value="1"/>
</dbReference>
<feature type="region of interest" description="Disordered" evidence="1">
    <location>
        <begin position="271"/>
        <end position="294"/>
    </location>
</feature>
<reference evidence="3 4" key="1">
    <citation type="submission" date="2013-01" db="EMBL/GenBank/DDBJ databases">
        <authorList>
            <person name="Harkins D.M."/>
            <person name="Durkin A.S."/>
            <person name="Brinkac L.M."/>
            <person name="Haft D.H."/>
            <person name="Selengut J.D."/>
            <person name="Sanka R."/>
            <person name="DePew J."/>
            <person name="Purushe J."/>
            <person name="Whelen A.C."/>
            <person name="Vinetz J.M."/>
            <person name="Sutton G.G."/>
            <person name="Nierman W.C."/>
            <person name="Fouts D.E."/>
        </authorList>
    </citation>
    <scope>NUCLEOTIDE SEQUENCE [LARGE SCALE GENOMIC DNA]</scope>
    <source>
        <strain evidence="3 4">2001034031</strain>
    </source>
</reference>
<accession>M6YC76</accession>
<dbReference type="InterPro" id="IPR011055">
    <property type="entry name" value="Dup_hybrid_motif"/>
</dbReference>
<comment type="caution">
    <text evidence="3">The sequence shown here is derived from an EMBL/GenBank/DDBJ whole genome shotgun (WGS) entry which is preliminary data.</text>
</comment>
<sequence length="567" mass="57612">MIKGATEGGVLGALAGAANVGNAGLFLVTGGMLNYDLSYSYTNGFGASIGGGLSLGEGLGVGFSLSYNEQTGFGASAGLQAGTSALSFNAGLSYSQAGGISGNAGVGIGIGQNTKTGSYAASLNLGVSYNQQDGFGGTAGLSSNNNKILPGMGGSITASEYAGLGMDMTTDQFGKYGNQAGGSGSSFSGLNGGLSWNERDGVTASFNVSGTNAFSYNESTGFSSNADFLSQWAMNNALAQGVAQTEEEKAAARQAEAAQNSGAQAIAAAGYEGTGRRNEDEGGESTNGAASDPVDQRIAQLKKELSEGISLAHDNGTMSDAGNPVLASAAKELSSKMAELKQLEGQKAASIKPGVQKDGSINVVGSRAPSLGERAASLFGSIADGAKGLWNKVTGGNSNNTNVILRPELLQEGGSYNFKPSREPNGVVKPLSDGAILPGKGFNVTSEFGLRSNPLNPTGPQTNHRGIDIGMPTGTPVAATSNGAVVFAGTKPNGSIEVHINHGNGLVSIFKHNSELLVQQGQNVERGQEISKSGNTGPSTGPHLHYQLELNRVPQNPATFNIRDWNY</sequence>
<dbReference type="PANTHER" id="PTHR21666">
    <property type="entry name" value="PEPTIDASE-RELATED"/>
    <property type="match status" value="1"/>
</dbReference>